<evidence type="ECO:0000313" key="2">
    <source>
        <dbReference type="Proteomes" id="UP000001477"/>
    </source>
</evidence>
<proteinExistence type="predicted"/>
<dbReference type="EMBL" id="CP001107">
    <property type="protein sequence ID" value="ACR75012.1"/>
    <property type="molecule type" value="Genomic_DNA"/>
</dbReference>
<name>C4Z7Z5_AGARV</name>
<dbReference type="HOGENOM" id="CLU_3233770_0_0_9"/>
<accession>C4Z7Z5</accession>
<gene>
    <name evidence="1" type="ordered locus">EUBREC_1252</name>
</gene>
<protein>
    <submittedName>
        <fullName evidence="1">Uncharacterized protein</fullName>
    </submittedName>
</protein>
<dbReference type="Proteomes" id="UP000001477">
    <property type="component" value="Chromosome"/>
</dbReference>
<dbReference type="KEGG" id="ere:EUBREC_1252"/>
<dbReference type="AlphaFoldDB" id="C4Z7Z5"/>
<sequence length="43" mass="4811">MLDETGFYAPSVAHNALPCRPWQGISVFHGIILTISKSLRNRL</sequence>
<reference evidence="1 2" key="1">
    <citation type="journal article" date="2009" name="Proc. Natl. Acad. Sci. U.S.A.">
        <title>Characterizing a model human gut microbiota composed of members of its two dominant bacterial phyla.</title>
        <authorList>
            <person name="Mahowald M.A."/>
            <person name="Rey F.E."/>
            <person name="Seedorf H."/>
            <person name="Turnbaugh P.J."/>
            <person name="Fulton R.S."/>
            <person name="Wollam A."/>
            <person name="Shah N."/>
            <person name="Wang C."/>
            <person name="Magrini V."/>
            <person name="Wilson R.K."/>
            <person name="Cantarel B.L."/>
            <person name="Coutinho P.M."/>
            <person name="Henrissat B."/>
            <person name="Crock L.W."/>
            <person name="Russell A."/>
            <person name="Verberkmoes N.C."/>
            <person name="Hettich R.L."/>
            <person name="Gordon J.I."/>
        </authorList>
    </citation>
    <scope>NUCLEOTIDE SEQUENCE [LARGE SCALE GENOMIC DNA]</scope>
    <source>
        <strain evidence="2">ATCC 33656 / DSM 3377 / JCM 17463 / KCTC 5835 / LMG 30912 / VPI 0990</strain>
    </source>
</reference>
<dbReference type="PaxDb" id="515619-EUBREC_1252"/>
<organism evidence="1 2">
    <name type="scientific">Agathobacter rectalis (strain ATCC 33656 / DSM 3377 / JCM 17463 / KCTC 5835 / VPI 0990)</name>
    <name type="common">Eubacterium rectale</name>
    <dbReference type="NCBI Taxonomy" id="515619"/>
    <lineage>
        <taxon>Bacteria</taxon>
        <taxon>Bacillati</taxon>
        <taxon>Bacillota</taxon>
        <taxon>Clostridia</taxon>
        <taxon>Lachnospirales</taxon>
        <taxon>Lachnospiraceae</taxon>
        <taxon>Agathobacter</taxon>
    </lineage>
</organism>
<evidence type="ECO:0000313" key="1">
    <source>
        <dbReference type="EMBL" id="ACR75012.1"/>
    </source>
</evidence>